<dbReference type="InterPro" id="IPR036662">
    <property type="entry name" value="PTS_EIIA_man-typ_sf"/>
</dbReference>
<dbReference type="GO" id="GO:0046872">
    <property type="term" value="F:metal ion binding"/>
    <property type="evidence" value="ECO:0007669"/>
    <property type="project" value="UniProtKB-KW"/>
</dbReference>
<dbReference type="GO" id="GO:0016020">
    <property type="term" value="C:membrane"/>
    <property type="evidence" value="ECO:0007669"/>
    <property type="project" value="InterPro"/>
</dbReference>
<dbReference type="Proteomes" id="UP000219612">
    <property type="component" value="Unassembled WGS sequence"/>
</dbReference>
<dbReference type="RefSeq" id="WP_097319786.1">
    <property type="nucleotide sequence ID" value="NZ_OBDY01000003.1"/>
</dbReference>
<dbReference type="NCBIfam" id="TIGR01003">
    <property type="entry name" value="PTS_HPr_family"/>
    <property type="match status" value="1"/>
</dbReference>
<dbReference type="InterPro" id="IPR012844">
    <property type="entry name" value="DhaM_N"/>
</dbReference>
<dbReference type="NCBIfam" id="TIGR02364">
    <property type="entry name" value="dha_pts"/>
    <property type="match status" value="1"/>
</dbReference>
<evidence type="ECO:0000259" key="21">
    <source>
        <dbReference type="PROSITE" id="PS51096"/>
    </source>
</evidence>
<feature type="compositionally biased region" description="Gly residues" evidence="20">
    <location>
        <begin position="255"/>
        <end position="265"/>
    </location>
</feature>
<dbReference type="InterPro" id="IPR008731">
    <property type="entry name" value="PTS_EIN"/>
</dbReference>
<dbReference type="InterPro" id="IPR023151">
    <property type="entry name" value="PEP_util_CS"/>
</dbReference>
<comment type="function">
    <text evidence="5">General (non sugar-specific) component of the phosphoenolpyruvate-dependent sugar phosphotransferase system (sugar PTS). This major carbohydrate active-transport system catalyzes the phosphorylation of incoming sugar substrates concomitantly with their translocation across the cell membrane. The phosphoryl group from phosphoenolpyruvate (PEP) is transferred to the phosphoryl carrier protein HPr by enzyme I. Phospho-HPr then transfers it to the PTS EIIA domain.</text>
</comment>
<dbReference type="InterPro" id="IPR001020">
    <property type="entry name" value="PTS_HPr_His_P_site"/>
</dbReference>
<dbReference type="PRINTS" id="PR01736">
    <property type="entry name" value="PHPHTRNFRASE"/>
</dbReference>
<dbReference type="CDD" id="cd00367">
    <property type="entry name" value="PTS-HPr_like"/>
    <property type="match status" value="1"/>
</dbReference>
<evidence type="ECO:0000256" key="16">
    <source>
        <dbReference type="ARBA" id="ARBA00022723"/>
    </source>
</evidence>
<dbReference type="InterPro" id="IPR036637">
    <property type="entry name" value="Phosphohistidine_dom_sf"/>
</dbReference>
<dbReference type="InterPro" id="IPR006318">
    <property type="entry name" value="PTS_EI-like"/>
</dbReference>
<comment type="subcellular location">
    <subcellularLocation>
        <location evidence="6">Cytoplasm</location>
    </subcellularLocation>
</comment>
<comment type="cofactor">
    <cofactor evidence="3">
        <name>Mg(2+)</name>
        <dbReference type="ChEBI" id="CHEBI:18420"/>
    </cofactor>
</comment>
<sequence length="784" mass="79824">MTGLVVVCHSRPLARAAVALATEMTRGRPLQVEIAAGLDEDTYGTDAVAIMEAVVAADDGDGVVVLMDLGSAVLSAETALELLDPDVRDRVVLCPGPLVEGLVAAAVAAASGAGRSEVAAEALAGLAGKESHLGVTEQDQITEGTQGGPSAKVRVTDPHGLHARPAARVVGEARSFDARVELRNATTGSGWVPASSLSKVATLGVLQGHEVEVRASGAQAQEAVARVAAVAGSGSGLSTGRALSTGASQDLGSAGENGAGGGPQGRAGAVAGAASPGVAIGPAARLRAVPIDVPDVPSLGVEPERQRLDRALDQTRRELTRISDPIFDAHLLLLDDLDPEARTLIGQAHPAPQAWQQAVAAIAADFDALPDPYLRGRAADVRAVGDQVLRFLVGAPAPTLAGDGVLIAADLTPAEAATLDPTRIAGVLLAAGSPTSHAAILTRTRGIPAVVGAGPQVLDIRDGTLIALDGGSGEIAVAPADAVLDAFRARAAEQRARSQAARSRAIEPAVTTTGVPIAVGANVGSVEEARAAAANGADLAGLVRTEFLFQDRTAAPDVDEQLAVYRAIAAAFDGRRVTLRTLDAGSDKPVPFLPAPPEANPFLGVRGLRLSLAHPTVFAAQLQAIALVAREAPISVMFPMVTTVGELRRARMMLDEALARTGSGRPADLRVGMMVEVPAAALRAADFVPYADFFSVGTNDLTQYTLAAERGNAALMSLSTGLDPSVAQLIDLLCRAAGDRVPVAVCGEVAADEQAVPRLLASGVRQLSVAPALVPLVKQAVRAT</sequence>
<evidence type="ECO:0000256" key="10">
    <source>
        <dbReference type="ARBA" id="ARBA00020422"/>
    </source>
</evidence>
<evidence type="ECO:0000256" key="1">
    <source>
        <dbReference type="ARBA" id="ARBA00000683"/>
    </source>
</evidence>
<evidence type="ECO:0000256" key="18">
    <source>
        <dbReference type="ARBA" id="ARBA00022842"/>
    </source>
</evidence>
<dbReference type="InterPro" id="IPR004701">
    <property type="entry name" value="PTS_EIIA_man-typ"/>
</dbReference>
<dbReference type="Gene3D" id="1.10.274.10">
    <property type="entry name" value="PtsI, HPr-binding domain"/>
    <property type="match status" value="1"/>
</dbReference>
<comment type="similarity">
    <text evidence="7">Belongs to the PEP-utilizing enzyme family.</text>
</comment>
<evidence type="ECO:0000256" key="4">
    <source>
        <dbReference type="ARBA" id="ARBA00002788"/>
    </source>
</evidence>
<evidence type="ECO:0000256" key="3">
    <source>
        <dbReference type="ARBA" id="ARBA00001946"/>
    </source>
</evidence>
<dbReference type="InterPro" id="IPR040442">
    <property type="entry name" value="Pyrv_kinase-like_dom_sf"/>
</dbReference>
<dbReference type="Pfam" id="PF03610">
    <property type="entry name" value="EIIA-man"/>
    <property type="match status" value="1"/>
</dbReference>
<dbReference type="PANTHER" id="PTHR46244:SF6">
    <property type="entry name" value="PHOSPHOENOLPYRUVATE-PROTEIN PHOSPHOTRANSFERASE"/>
    <property type="match status" value="1"/>
</dbReference>
<dbReference type="Pfam" id="PF00391">
    <property type="entry name" value="PEP-utilizers"/>
    <property type="match status" value="1"/>
</dbReference>
<dbReference type="GO" id="GO:0009401">
    <property type="term" value="P:phosphoenolpyruvate-dependent sugar phosphotransferase system"/>
    <property type="evidence" value="ECO:0007669"/>
    <property type="project" value="UniProtKB-KW"/>
</dbReference>
<dbReference type="SUPFAM" id="SSF52009">
    <property type="entry name" value="Phosphohistidine domain"/>
    <property type="match status" value="1"/>
</dbReference>
<evidence type="ECO:0000256" key="17">
    <source>
        <dbReference type="ARBA" id="ARBA00022777"/>
    </source>
</evidence>
<proteinExistence type="inferred from homology"/>
<evidence type="ECO:0000256" key="6">
    <source>
        <dbReference type="ARBA" id="ARBA00004496"/>
    </source>
</evidence>
<evidence type="ECO:0000256" key="19">
    <source>
        <dbReference type="ARBA" id="ARBA00046577"/>
    </source>
</evidence>
<dbReference type="GO" id="GO:0008965">
    <property type="term" value="F:phosphoenolpyruvate-protein phosphotransferase activity"/>
    <property type="evidence" value="ECO:0007669"/>
    <property type="project" value="UniProtKB-EC"/>
</dbReference>
<comment type="catalytic activity">
    <reaction evidence="2">
        <text>dihydroxyacetone + phosphoenolpyruvate = dihydroxyacetone phosphate + pyruvate</text>
        <dbReference type="Rhea" id="RHEA:18381"/>
        <dbReference type="ChEBI" id="CHEBI:15361"/>
        <dbReference type="ChEBI" id="CHEBI:16016"/>
        <dbReference type="ChEBI" id="CHEBI:57642"/>
        <dbReference type="ChEBI" id="CHEBI:58702"/>
        <dbReference type="EC" id="2.7.1.121"/>
    </reaction>
</comment>
<dbReference type="GO" id="GO:0005737">
    <property type="term" value="C:cytoplasm"/>
    <property type="evidence" value="ECO:0007669"/>
    <property type="project" value="UniProtKB-SubCell"/>
</dbReference>
<keyword evidence="18" id="KW-0460">Magnesium</keyword>
<keyword evidence="11" id="KW-0813">Transport</keyword>
<evidence type="ECO:0000256" key="13">
    <source>
        <dbReference type="ARBA" id="ARBA00022597"/>
    </source>
</evidence>
<dbReference type="InterPro" id="IPR035895">
    <property type="entry name" value="HPr-like_sf"/>
</dbReference>
<gene>
    <name evidence="23" type="ORF">SAMN05421748_103472</name>
</gene>
<dbReference type="AlphaFoldDB" id="A0A285H549"/>
<feature type="region of interest" description="Disordered" evidence="20">
    <location>
        <begin position="140"/>
        <end position="162"/>
    </location>
</feature>
<organism evidence="23 24">
    <name type="scientific">Paractinoplanes atraurantiacus</name>
    <dbReference type="NCBI Taxonomy" id="1036182"/>
    <lineage>
        <taxon>Bacteria</taxon>
        <taxon>Bacillati</taxon>
        <taxon>Actinomycetota</taxon>
        <taxon>Actinomycetes</taxon>
        <taxon>Micromonosporales</taxon>
        <taxon>Micromonosporaceae</taxon>
        <taxon>Paractinoplanes</taxon>
    </lineage>
</organism>
<protein>
    <recommendedName>
        <fullName evidence="10">Phosphocarrier protein HPr</fullName>
        <ecNumber evidence="8">2.7.1.121</ecNumber>
        <ecNumber evidence="9">2.7.3.9</ecNumber>
    </recommendedName>
</protein>
<dbReference type="InterPro" id="IPR050499">
    <property type="entry name" value="PEP-utilizing_PTS_enzyme"/>
</dbReference>
<evidence type="ECO:0000256" key="14">
    <source>
        <dbReference type="ARBA" id="ARBA00022679"/>
    </source>
</evidence>
<dbReference type="PANTHER" id="PTHR46244">
    <property type="entry name" value="PHOSPHOENOLPYRUVATE-PROTEIN PHOSPHOTRANSFERASE"/>
    <property type="match status" value="1"/>
</dbReference>
<evidence type="ECO:0000256" key="2">
    <source>
        <dbReference type="ARBA" id="ARBA00001113"/>
    </source>
</evidence>
<feature type="region of interest" description="Disordered" evidence="20">
    <location>
        <begin position="234"/>
        <end position="268"/>
    </location>
</feature>
<dbReference type="SUPFAM" id="SSF51621">
    <property type="entry name" value="Phosphoenolpyruvate/pyruvate domain"/>
    <property type="match status" value="1"/>
</dbReference>
<dbReference type="OrthoDB" id="9765468at2"/>
<dbReference type="SUPFAM" id="SSF55594">
    <property type="entry name" value="HPr-like"/>
    <property type="match status" value="1"/>
</dbReference>
<dbReference type="PROSITE" id="PS00742">
    <property type="entry name" value="PEP_ENZYMES_2"/>
    <property type="match status" value="1"/>
</dbReference>
<dbReference type="NCBIfam" id="TIGR01417">
    <property type="entry name" value="PTS_I_fam"/>
    <property type="match status" value="1"/>
</dbReference>
<dbReference type="Gene3D" id="3.40.50.510">
    <property type="entry name" value="Phosphotransferase system, mannose-type IIA component"/>
    <property type="match status" value="1"/>
</dbReference>
<dbReference type="SUPFAM" id="SSF47831">
    <property type="entry name" value="Enzyme I of the PEP:sugar phosphotransferase system HPr-binding (sub)domain"/>
    <property type="match status" value="1"/>
</dbReference>
<dbReference type="InterPro" id="IPR000032">
    <property type="entry name" value="HPr-like"/>
</dbReference>
<feature type="domain" description="HPr" evidence="22">
    <location>
        <begin position="148"/>
        <end position="238"/>
    </location>
</feature>
<dbReference type="PRINTS" id="PR00107">
    <property type="entry name" value="PHOSPHOCPHPR"/>
</dbReference>
<evidence type="ECO:0000256" key="9">
    <source>
        <dbReference type="ARBA" id="ARBA00012232"/>
    </source>
</evidence>
<dbReference type="EC" id="2.7.1.121" evidence="8"/>
<dbReference type="Pfam" id="PF00381">
    <property type="entry name" value="PTS-HPr"/>
    <property type="match status" value="1"/>
</dbReference>
<evidence type="ECO:0000313" key="23">
    <source>
        <dbReference type="EMBL" id="SNY30868.1"/>
    </source>
</evidence>
<dbReference type="InterPro" id="IPR036618">
    <property type="entry name" value="PtsI_HPr-bd_sf"/>
</dbReference>
<feature type="compositionally biased region" description="Polar residues" evidence="20">
    <location>
        <begin position="241"/>
        <end position="251"/>
    </location>
</feature>
<reference evidence="23 24" key="1">
    <citation type="submission" date="2017-09" db="EMBL/GenBank/DDBJ databases">
        <authorList>
            <person name="Ehlers B."/>
            <person name="Leendertz F.H."/>
        </authorList>
    </citation>
    <scope>NUCLEOTIDE SEQUENCE [LARGE SCALE GENOMIC DNA]</scope>
    <source>
        <strain evidence="23 24">CGMCC 4.6857</strain>
    </source>
</reference>
<keyword evidence="17" id="KW-0418">Kinase</keyword>
<dbReference type="EC" id="2.7.3.9" evidence="9"/>
<keyword evidence="13" id="KW-0762">Sugar transport</keyword>
<name>A0A285H549_9ACTN</name>
<keyword evidence="16" id="KW-0479">Metal-binding</keyword>
<comment type="catalytic activity">
    <reaction evidence="1">
        <text>L-histidyl-[protein] + phosphoenolpyruvate = N(pros)-phospho-L-histidyl-[protein] + pyruvate</text>
        <dbReference type="Rhea" id="RHEA:23880"/>
        <dbReference type="Rhea" id="RHEA-COMP:9745"/>
        <dbReference type="Rhea" id="RHEA-COMP:9746"/>
        <dbReference type="ChEBI" id="CHEBI:15361"/>
        <dbReference type="ChEBI" id="CHEBI:29979"/>
        <dbReference type="ChEBI" id="CHEBI:58702"/>
        <dbReference type="ChEBI" id="CHEBI:64837"/>
        <dbReference type="EC" id="2.7.3.9"/>
    </reaction>
</comment>
<evidence type="ECO:0000256" key="12">
    <source>
        <dbReference type="ARBA" id="ARBA00022490"/>
    </source>
</evidence>
<accession>A0A285H549</accession>
<dbReference type="Gene3D" id="3.30.1340.10">
    <property type="entry name" value="HPr-like"/>
    <property type="match status" value="1"/>
</dbReference>
<evidence type="ECO:0000256" key="5">
    <source>
        <dbReference type="ARBA" id="ARBA00003681"/>
    </source>
</evidence>
<evidence type="ECO:0000256" key="15">
    <source>
        <dbReference type="ARBA" id="ARBA00022683"/>
    </source>
</evidence>
<evidence type="ECO:0000259" key="22">
    <source>
        <dbReference type="PROSITE" id="PS51350"/>
    </source>
</evidence>
<keyword evidence="12" id="KW-0963">Cytoplasm</keyword>
<dbReference type="InterPro" id="IPR000121">
    <property type="entry name" value="PEP_util_C"/>
</dbReference>
<dbReference type="Pfam" id="PF05524">
    <property type="entry name" value="PEP-utilisers_N"/>
    <property type="match status" value="1"/>
</dbReference>
<keyword evidence="24" id="KW-1185">Reference proteome</keyword>
<dbReference type="Gene3D" id="3.20.20.60">
    <property type="entry name" value="Phosphoenolpyruvate-binding domains"/>
    <property type="match status" value="1"/>
</dbReference>
<dbReference type="Gene3D" id="3.50.30.10">
    <property type="entry name" value="Phosphohistidine domain"/>
    <property type="match status" value="1"/>
</dbReference>
<comment type="subunit">
    <text evidence="19">Homodimer. The dihydroxyacetone kinase complex is composed of a homodimer of DhaM, a homodimer of DhaK and the subunit DhaL.</text>
</comment>
<evidence type="ECO:0000256" key="7">
    <source>
        <dbReference type="ARBA" id="ARBA00007837"/>
    </source>
</evidence>
<evidence type="ECO:0000256" key="20">
    <source>
        <dbReference type="SAM" id="MobiDB-lite"/>
    </source>
</evidence>
<dbReference type="PROSITE" id="PS51350">
    <property type="entry name" value="PTS_HPR_DOM"/>
    <property type="match status" value="1"/>
</dbReference>
<dbReference type="Pfam" id="PF02896">
    <property type="entry name" value="PEP-utilizers_C"/>
    <property type="match status" value="1"/>
</dbReference>
<evidence type="ECO:0000256" key="8">
    <source>
        <dbReference type="ARBA" id="ARBA00012095"/>
    </source>
</evidence>
<comment type="function">
    <text evidence="4">Component of the dihydroxyacetone kinase complex, which is responsible for the phosphoenolpyruvate (PEP)-dependent phosphorylation of dihydroxyacetone. DhaM serves as the phosphoryl donor. Is phosphorylated by phosphoenolpyruvate in an EI- and HPr-dependent reaction, and a phosphorelay system on histidine residues finally leads to phosphoryl transfer to DhaL and dihydroxyacetone.</text>
</comment>
<feature type="domain" description="PTS EIIA type-4" evidence="21">
    <location>
        <begin position="1"/>
        <end position="132"/>
    </location>
</feature>
<dbReference type="PROSITE" id="PS51096">
    <property type="entry name" value="PTS_EIIA_TYPE_4"/>
    <property type="match status" value="1"/>
</dbReference>
<dbReference type="GO" id="GO:0047324">
    <property type="term" value="F:phosphoenolpyruvate-glycerone phosphotransferase activity"/>
    <property type="evidence" value="ECO:0007669"/>
    <property type="project" value="UniProtKB-EC"/>
</dbReference>
<evidence type="ECO:0000313" key="24">
    <source>
        <dbReference type="Proteomes" id="UP000219612"/>
    </source>
</evidence>
<dbReference type="EMBL" id="OBDY01000003">
    <property type="protein sequence ID" value="SNY30868.1"/>
    <property type="molecule type" value="Genomic_DNA"/>
</dbReference>
<evidence type="ECO:0000256" key="11">
    <source>
        <dbReference type="ARBA" id="ARBA00022448"/>
    </source>
</evidence>
<dbReference type="InterPro" id="IPR008279">
    <property type="entry name" value="PEP-util_enz_mobile_dom"/>
</dbReference>
<dbReference type="InterPro" id="IPR015813">
    <property type="entry name" value="Pyrv/PenolPyrv_kinase-like_dom"/>
</dbReference>
<dbReference type="SUPFAM" id="SSF53062">
    <property type="entry name" value="PTS system fructose IIA component-like"/>
    <property type="match status" value="1"/>
</dbReference>
<keyword evidence="14" id="KW-0808">Transferase</keyword>
<keyword evidence="15" id="KW-0598">Phosphotransferase system</keyword>
<dbReference type="PROSITE" id="PS00369">
    <property type="entry name" value="PTS_HPR_HIS"/>
    <property type="match status" value="1"/>
</dbReference>